<keyword evidence="2" id="KW-1185">Reference proteome</keyword>
<sequence>MSSRHGARCNPWAPGQSPGALSVLDLERLLQCIVWLVPNPFFVITGRS</sequence>
<evidence type="ECO:0008006" key="3">
    <source>
        <dbReference type="Google" id="ProtNLM"/>
    </source>
</evidence>
<proteinExistence type="predicted"/>
<dbReference type="RefSeq" id="WP_261958123.1">
    <property type="nucleotide sequence ID" value="NZ_JAZBJP010000006.1"/>
</dbReference>
<evidence type="ECO:0000313" key="2">
    <source>
        <dbReference type="Proteomes" id="UP001307760"/>
    </source>
</evidence>
<comment type="caution">
    <text evidence="1">The sequence shown here is derived from an EMBL/GenBank/DDBJ whole genome shotgun (WGS) entry which is preliminary data.</text>
</comment>
<dbReference type="Proteomes" id="UP001307760">
    <property type="component" value="Unassembled WGS sequence"/>
</dbReference>
<reference evidence="1 2" key="1">
    <citation type="submission" date="2023-12" db="EMBL/GenBank/DDBJ databases">
        <title>30 novel species of actinomycetes from the DSMZ collection.</title>
        <authorList>
            <person name="Nouioui I."/>
        </authorList>
    </citation>
    <scope>NUCLEOTIDE SEQUENCE [LARGE SCALE GENOMIC DNA]</scope>
    <source>
        <strain evidence="1 2">DSM 41528</strain>
    </source>
</reference>
<dbReference type="EMBL" id="JAZBJP010000006">
    <property type="protein sequence ID" value="MEE4420665.1"/>
    <property type="molecule type" value="Genomic_DNA"/>
</dbReference>
<name>A0ABU7NP79_9ACTN</name>
<accession>A0ABU7NP79</accession>
<organism evidence="1 2">
    <name type="scientific">Streptomyces bugieae</name>
    <dbReference type="NCBI Taxonomy" id="3098223"/>
    <lineage>
        <taxon>Bacteria</taxon>
        <taxon>Bacillati</taxon>
        <taxon>Actinomycetota</taxon>
        <taxon>Actinomycetes</taxon>
        <taxon>Kitasatosporales</taxon>
        <taxon>Streptomycetaceae</taxon>
        <taxon>Streptomyces</taxon>
    </lineage>
</organism>
<evidence type="ECO:0000313" key="1">
    <source>
        <dbReference type="EMBL" id="MEE4420665.1"/>
    </source>
</evidence>
<gene>
    <name evidence="1" type="ORF">V2J85_15105</name>
</gene>
<protein>
    <recommendedName>
        <fullName evidence="3">Transposase</fullName>
    </recommendedName>
</protein>